<dbReference type="InterPro" id="IPR011990">
    <property type="entry name" value="TPR-like_helical_dom_sf"/>
</dbReference>
<dbReference type="Pfam" id="PF13424">
    <property type="entry name" value="TPR_12"/>
    <property type="match status" value="1"/>
</dbReference>
<evidence type="ECO:0000256" key="2">
    <source>
        <dbReference type="ARBA" id="ARBA00022803"/>
    </source>
</evidence>
<feature type="repeat" description="TPR" evidence="3">
    <location>
        <begin position="108"/>
        <end position="141"/>
    </location>
</feature>
<evidence type="ECO:0000313" key="4">
    <source>
        <dbReference type="EMBL" id="CAF1428269.1"/>
    </source>
</evidence>
<dbReference type="Proteomes" id="UP000663823">
    <property type="component" value="Unassembled WGS sequence"/>
</dbReference>
<organism evidence="6 8">
    <name type="scientific">Rotaria sordida</name>
    <dbReference type="NCBI Taxonomy" id="392033"/>
    <lineage>
        <taxon>Eukaryota</taxon>
        <taxon>Metazoa</taxon>
        <taxon>Spiralia</taxon>
        <taxon>Gnathifera</taxon>
        <taxon>Rotifera</taxon>
        <taxon>Eurotatoria</taxon>
        <taxon>Bdelloidea</taxon>
        <taxon>Philodinida</taxon>
        <taxon>Philodinidae</taxon>
        <taxon>Rotaria</taxon>
    </lineage>
</organism>
<keyword evidence="2 3" id="KW-0802">TPR repeat</keyword>
<dbReference type="PROSITE" id="PS50293">
    <property type="entry name" value="TPR_REGION"/>
    <property type="match status" value="1"/>
</dbReference>
<dbReference type="EMBL" id="CAJNOO010005709">
    <property type="protein sequence ID" value="CAF1428269.1"/>
    <property type="molecule type" value="Genomic_DNA"/>
</dbReference>
<reference evidence="6" key="1">
    <citation type="submission" date="2021-02" db="EMBL/GenBank/DDBJ databases">
        <authorList>
            <person name="Nowell W R."/>
        </authorList>
    </citation>
    <scope>NUCLEOTIDE SEQUENCE</scope>
</reference>
<comment type="caution">
    <text evidence="6">The sequence shown here is derived from an EMBL/GenBank/DDBJ whole genome shotgun (WGS) entry which is preliminary data.</text>
</comment>
<evidence type="ECO:0000313" key="8">
    <source>
        <dbReference type="Proteomes" id="UP000663870"/>
    </source>
</evidence>
<evidence type="ECO:0000313" key="7">
    <source>
        <dbReference type="EMBL" id="CAF4014625.1"/>
    </source>
</evidence>
<name>A0A816ENY0_9BILA</name>
<dbReference type="PANTHER" id="PTHR45641">
    <property type="entry name" value="TETRATRICOPEPTIDE REPEAT PROTEIN (AFU_ORTHOLOGUE AFUA_6G03870)"/>
    <property type="match status" value="1"/>
</dbReference>
<dbReference type="SUPFAM" id="SSF48452">
    <property type="entry name" value="TPR-like"/>
    <property type="match status" value="1"/>
</dbReference>
<dbReference type="PROSITE" id="PS50005">
    <property type="entry name" value="TPR"/>
    <property type="match status" value="2"/>
</dbReference>
<gene>
    <name evidence="6" type="ORF">JXQ802_LOCUS54439</name>
    <name evidence="7" type="ORF">OTI717_LOCUS29749</name>
    <name evidence="5" type="ORF">PYM288_LOCUS37991</name>
    <name evidence="4" type="ORF">RFH988_LOCUS35834</name>
</gene>
<evidence type="ECO:0000313" key="5">
    <source>
        <dbReference type="EMBL" id="CAF1486406.1"/>
    </source>
</evidence>
<dbReference type="Proteomes" id="UP000663882">
    <property type="component" value="Unassembled WGS sequence"/>
</dbReference>
<protein>
    <recommendedName>
        <fullName evidence="9">Kinesin light chain</fullName>
    </recommendedName>
</protein>
<dbReference type="SMART" id="SM00028">
    <property type="entry name" value="TPR"/>
    <property type="match status" value="3"/>
</dbReference>
<dbReference type="Proteomes" id="UP000663870">
    <property type="component" value="Unassembled WGS sequence"/>
</dbReference>
<evidence type="ECO:0008006" key="9">
    <source>
        <dbReference type="Google" id="ProtNLM"/>
    </source>
</evidence>
<evidence type="ECO:0000256" key="1">
    <source>
        <dbReference type="ARBA" id="ARBA00022737"/>
    </source>
</evidence>
<dbReference type="Gene3D" id="1.25.40.10">
    <property type="entry name" value="Tetratricopeptide repeat domain"/>
    <property type="match status" value="1"/>
</dbReference>
<dbReference type="OrthoDB" id="418911at2759"/>
<dbReference type="EMBL" id="CAJNOL010010487">
    <property type="protein sequence ID" value="CAF1649999.1"/>
    <property type="molecule type" value="Genomic_DNA"/>
</dbReference>
<dbReference type="EMBL" id="CAJOAX010007645">
    <property type="protein sequence ID" value="CAF4014625.1"/>
    <property type="molecule type" value="Genomic_DNA"/>
</dbReference>
<dbReference type="PANTHER" id="PTHR45641:SF19">
    <property type="entry name" value="NEPHROCYSTIN-3"/>
    <property type="match status" value="1"/>
</dbReference>
<dbReference type="Pfam" id="PF13374">
    <property type="entry name" value="TPR_10"/>
    <property type="match status" value="1"/>
</dbReference>
<accession>A0A816ENY0</accession>
<dbReference type="EMBL" id="CAJNOH010008777">
    <property type="protein sequence ID" value="CAF1486406.1"/>
    <property type="molecule type" value="Genomic_DNA"/>
</dbReference>
<feature type="repeat" description="TPR" evidence="3">
    <location>
        <begin position="66"/>
        <end position="99"/>
    </location>
</feature>
<sequence>MALKYFEKASAIDEKLLPVTHISWSITRSCVGDVHRLMGKYEMALSFHQKALNIQQNVECYPLELAITYTNLGETYREINDYSTALEYFRKGLRIRENMLAKNHPDLAAIYYNVAKVHLAIGQYSKAMKNVQQAVEIAQEKLPSNHPHLLDYKEAFEMIRKKI</sequence>
<keyword evidence="1" id="KW-0677">Repeat</keyword>
<dbReference type="AlphaFoldDB" id="A0A816ENY0"/>
<dbReference type="Proteomes" id="UP000663854">
    <property type="component" value="Unassembled WGS sequence"/>
</dbReference>
<evidence type="ECO:0000256" key="3">
    <source>
        <dbReference type="PROSITE-ProRule" id="PRU00339"/>
    </source>
</evidence>
<dbReference type="InterPro" id="IPR019734">
    <property type="entry name" value="TPR_rpt"/>
</dbReference>
<proteinExistence type="predicted"/>
<keyword evidence="8" id="KW-1185">Reference proteome</keyword>
<evidence type="ECO:0000313" key="6">
    <source>
        <dbReference type="EMBL" id="CAF1649999.1"/>
    </source>
</evidence>